<keyword evidence="4" id="KW-1185">Reference proteome</keyword>
<evidence type="ECO:0000313" key="3">
    <source>
        <dbReference type="EMBL" id="SDM58705.1"/>
    </source>
</evidence>
<dbReference type="EMBL" id="FNGV01000011">
    <property type="protein sequence ID" value="SDM58705.1"/>
    <property type="molecule type" value="Genomic_DNA"/>
</dbReference>
<keyword evidence="2" id="KW-1133">Transmembrane helix</keyword>
<evidence type="ECO:0000256" key="2">
    <source>
        <dbReference type="SAM" id="Phobius"/>
    </source>
</evidence>
<dbReference type="AlphaFoldDB" id="A0A1G9UGM9"/>
<accession>A0A1G9UGM9</accession>
<name>A0A1G9UGM9_9FLAO</name>
<evidence type="ECO:0000256" key="1">
    <source>
        <dbReference type="SAM" id="MobiDB-lite"/>
    </source>
</evidence>
<feature type="region of interest" description="Disordered" evidence="1">
    <location>
        <begin position="24"/>
        <end position="54"/>
    </location>
</feature>
<reference evidence="3 4" key="1">
    <citation type="submission" date="2016-10" db="EMBL/GenBank/DDBJ databases">
        <authorList>
            <person name="de Groot N.N."/>
        </authorList>
    </citation>
    <scope>NUCLEOTIDE SEQUENCE [LARGE SCALE GENOMIC DNA]</scope>
    <source>
        <strain evidence="3 4">DSM 19886</strain>
    </source>
</reference>
<gene>
    <name evidence="3" type="ORF">SAMN04488514_11111</name>
</gene>
<dbReference type="STRING" id="192904.SAMN04488514_11111"/>
<organism evidence="3 4">
    <name type="scientific">Kriegella aquimaris</name>
    <dbReference type="NCBI Taxonomy" id="192904"/>
    <lineage>
        <taxon>Bacteria</taxon>
        <taxon>Pseudomonadati</taxon>
        <taxon>Bacteroidota</taxon>
        <taxon>Flavobacteriia</taxon>
        <taxon>Flavobacteriales</taxon>
        <taxon>Flavobacteriaceae</taxon>
        <taxon>Kriegella</taxon>
    </lineage>
</organism>
<protein>
    <submittedName>
        <fullName evidence="3">Uncharacterized protein</fullName>
    </submittedName>
</protein>
<keyword evidence="2" id="KW-0472">Membrane</keyword>
<dbReference type="Proteomes" id="UP000199440">
    <property type="component" value="Unassembled WGS sequence"/>
</dbReference>
<keyword evidence="2" id="KW-0812">Transmembrane</keyword>
<feature type="compositionally biased region" description="Basic residues" evidence="1">
    <location>
        <begin position="24"/>
        <end position="33"/>
    </location>
</feature>
<feature type="compositionally biased region" description="Basic and acidic residues" evidence="1">
    <location>
        <begin position="34"/>
        <end position="54"/>
    </location>
</feature>
<dbReference type="RefSeq" id="WP_176801438.1">
    <property type="nucleotide sequence ID" value="NZ_FNGV01000011.1"/>
</dbReference>
<sequence>MDYTIFYVLGGVLLAYLLISMNSRRKSKDRKSRKFMEGYRSTERKNDGDKKAEN</sequence>
<proteinExistence type="predicted"/>
<evidence type="ECO:0000313" key="4">
    <source>
        <dbReference type="Proteomes" id="UP000199440"/>
    </source>
</evidence>
<feature type="transmembrane region" description="Helical" evidence="2">
    <location>
        <begin position="6"/>
        <end position="23"/>
    </location>
</feature>